<name>A0ABR4E3U5_9PEZI</name>
<accession>A0ABR4E3U5</accession>
<dbReference type="EMBL" id="JBAWTH010000104">
    <property type="protein sequence ID" value="KAL2277097.1"/>
    <property type="molecule type" value="Genomic_DNA"/>
</dbReference>
<sequence length="82" mass="9407">MLAHLMSITAQSGHPNSRHRNRVGRLTEFKSRLESTSRWQPASYAGRKTNQSIGYRRTMFLGFWTSGKLDSFFAMWTLAKPG</sequence>
<evidence type="ECO:0000313" key="2">
    <source>
        <dbReference type="EMBL" id="KAL2277097.1"/>
    </source>
</evidence>
<evidence type="ECO:0000256" key="1">
    <source>
        <dbReference type="SAM" id="MobiDB-lite"/>
    </source>
</evidence>
<comment type="caution">
    <text evidence="2">The sequence shown here is derived from an EMBL/GenBank/DDBJ whole genome shotgun (WGS) entry which is preliminary data.</text>
</comment>
<protein>
    <submittedName>
        <fullName evidence="2">Uncharacterized protein</fullName>
    </submittedName>
</protein>
<organism evidence="2 3">
    <name type="scientific">Diaporthe vaccinii</name>
    <dbReference type="NCBI Taxonomy" id="105482"/>
    <lineage>
        <taxon>Eukaryota</taxon>
        <taxon>Fungi</taxon>
        <taxon>Dikarya</taxon>
        <taxon>Ascomycota</taxon>
        <taxon>Pezizomycotina</taxon>
        <taxon>Sordariomycetes</taxon>
        <taxon>Sordariomycetidae</taxon>
        <taxon>Diaporthales</taxon>
        <taxon>Diaporthaceae</taxon>
        <taxon>Diaporthe</taxon>
        <taxon>Diaporthe eres species complex</taxon>
    </lineage>
</organism>
<feature type="region of interest" description="Disordered" evidence="1">
    <location>
        <begin position="1"/>
        <end position="23"/>
    </location>
</feature>
<keyword evidence="3" id="KW-1185">Reference proteome</keyword>
<gene>
    <name evidence="2" type="ORF">FJTKL_00231</name>
</gene>
<reference evidence="2 3" key="1">
    <citation type="submission" date="2024-03" db="EMBL/GenBank/DDBJ databases">
        <title>A high-quality draft genome sequence of Diaporthe vaccinii, a causative agent of upright dieback and viscid rot disease in cranberry plants.</title>
        <authorList>
            <person name="Sarrasin M."/>
            <person name="Lang B.F."/>
            <person name="Burger G."/>
        </authorList>
    </citation>
    <scope>NUCLEOTIDE SEQUENCE [LARGE SCALE GENOMIC DNA]</scope>
    <source>
        <strain evidence="2 3">IS7</strain>
    </source>
</reference>
<evidence type="ECO:0000313" key="3">
    <source>
        <dbReference type="Proteomes" id="UP001600888"/>
    </source>
</evidence>
<proteinExistence type="predicted"/>
<dbReference type="Proteomes" id="UP001600888">
    <property type="component" value="Unassembled WGS sequence"/>
</dbReference>